<reference evidence="2" key="1">
    <citation type="submission" date="2022-11" db="UniProtKB">
        <authorList>
            <consortium name="WormBaseParasite"/>
        </authorList>
    </citation>
    <scope>IDENTIFICATION</scope>
</reference>
<proteinExistence type="predicted"/>
<evidence type="ECO:0000313" key="1">
    <source>
        <dbReference type="Proteomes" id="UP000887576"/>
    </source>
</evidence>
<dbReference type="WBParaSite" id="JU765_v2.g17823.t1">
    <property type="protein sequence ID" value="JU765_v2.g17823.t1"/>
    <property type="gene ID" value="JU765_v2.g17823"/>
</dbReference>
<sequence length="98" mass="11150">MAPKKKETGYRELTVKLEFKEPIRDFCKEDFVAVVRSALSTVFGKCIPEHAITSYSVQTKKGTLVMNAEDLSMIWAALSIYGEHDGQIIAFHYYSIKE</sequence>
<protein>
    <submittedName>
        <fullName evidence="2">Ribonuclease P</fullName>
    </submittedName>
</protein>
<organism evidence="1 2">
    <name type="scientific">Panagrolaimus sp. JU765</name>
    <dbReference type="NCBI Taxonomy" id="591449"/>
    <lineage>
        <taxon>Eukaryota</taxon>
        <taxon>Metazoa</taxon>
        <taxon>Ecdysozoa</taxon>
        <taxon>Nematoda</taxon>
        <taxon>Chromadorea</taxon>
        <taxon>Rhabditida</taxon>
        <taxon>Tylenchina</taxon>
        <taxon>Panagrolaimomorpha</taxon>
        <taxon>Panagrolaimoidea</taxon>
        <taxon>Panagrolaimidae</taxon>
        <taxon>Panagrolaimus</taxon>
    </lineage>
</organism>
<name>A0AC34QNE5_9BILA</name>
<evidence type="ECO:0000313" key="2">
    <source>
        <dbReference type="WBParaSite" id="JU765_v2.g17823.t1"/>
    </source>
</evidence>
<dbReference type="Proteomes" id="UP000887576">
    <property type="component" value="Unplaced"/>
</dbReference>
<accession>A0AC34QNE5</accession>